<evidence type="ECO:0000259" key="2">
    <source>
        <dbReference type="Pfam" id="PF13568"/>
    </source>
</evidence>
<dbReference type="Pfam" id="PF13568">
    <property type="entry name" value="OMP_b-brl_2"/>
    <property type="match status" value="1"/>
</dbReference>
<evidence type="ECO:0000313" key="3">
    <source>
        <dbReference type="EMBL" id="CCG98577.1"/>
    </source>
</evidence>
<reference evidence="3 4" key="1">
    <citation type="journal article" date="2012" name="J. Bacteriol.">
        <title>Genome Sequence of Fibrella aestuarina BUZ 2T, a Filamentous Marine Bacterium.</title>
        <authorList>
            <person name="Filippini M."/>
            <person name="Qi W."/>
            <person name="Blom J."/>
            <person name="Goesmann A."/>
            <person name="Smits T.H."/>
            <person name="Bagheri H.C."/>
        </authorList>
    </citation>
    <scope>NUCLEOTIDE SEQUENCE [LARGE SCALE GENOMIC DNA]</scope>
    <source>
        <strain evidence="4">BUZ 2T</strain>
    </source>
</reference>
<protein>
    <recommendedName>
        <fullName evidence="2">Outer membrane protein beta-barrel domain-containing protein</fullName>
    </recommendedName>
</protein>
<proteinExistence type="predicted"/>
<keyword evidence="1" id="KW-0732">Signal</keyword>
<dbReference type="Proteomes" id="UP000011058">
    <property type="component" value="Chromosome"/>
</dbReference>
<feature type="domain" description="Outer membrane protein beta-barrel" evidence="2">
    <location>
        <begin position="23"/>
        <end position="193"/>
    </location>
</feature>
<dbReference type="InterPro" id="IPR025665">
    <property type="entry name" value="Beta-barrel_OMP_2"/>
</dbReference>
<dbReference type="eggNOG" id="COG3637">
    <property type="taxonomic scope" value="Bacteria"/>
</dbReference>
<sequence length="230" mass="24265">MRKFIYSMISCLLTTTALFGQVRFGLQGSGQLATIAEKAPQGQGLPNSTDYTKQRFGFRAGVMADIPVSEQFSIRPQLLYSVKGTKVNLGDLLGGVPTGVDPNKLELTLNYNFLELPVLVMYGLDAGPGRVVLGAGPYAAYLLKTSSTFDGKTLNDDLADEKRLDYGLAASAGYELPMGVTLSAYYSLGLANLAAGSATNIPGTGSVANTGSAYHRAFGLTLGYFFGSGK</sequence>
<feature type="chain" id="PRO_5003631028" description="Outer membrane protein beta-barrel domain-containing protein" evidence="1">
    <location>
        <begin position="20"/>
        <end position="230"/>
    </location>
</feature>
<dbReference type="EMBL" id="HE796683">
    <property type="protein sequence ID" value="CCG98577.1"/>
    <property type="molecule type" value="Genomic_DNA"/>
</dbReference>
<gene>
    <name evidence="3" type="ORF">FAES_0566</name>
</gene>
<dbReference type="STRING" id="1166018.FAES_0566"/>
<dbReference type="RefSeq" id="WP_015329677.1">
    <property type="nucleotide sequence ID" value="NC_020054.1"/>
</dbReference>
<evidence type="ECO:0000313" key="4">
    <source>
        <dbReference type="Proteomes" id="UP000011058"/>
    </source>
</evidence>
<evidence type="ECO:0000256" key="1">
    <source>
        <dbReference type="SAM" id="SignalP"/>
    </source>
</evidence>
<dbReference type="AlphaFoldDB" id="I0K374"/>
<name>I0K374_9BACT</name>
<dbReference type="OrthoDB" id="1429208at2"/>
<keyword evidence="4" id="KW-1185">Reference proteome</keyword>
<dbReference type="KEGG" id="fae:FAES_0566"/>
<dbReference type="HOGENOM" id="CLU_082049_4_1_10"/>
<accession>I0K374</accession>
<feature type="signal peptide" evidence="1">
    <location>
        <begin position="1"/>
        <end position="19"/>
    </location>
</feature>
<organism evidence="3 4">
    <name type="scientific">Fibrella aestuarina BUZ 2</name>
    <dbReference type="NCBI Taxonomy" id="1166018"/>
    <lineage>
        <taxon>Bacteria</taxon>
        <taxon>Pseudomonadati</taxon>
        <taxon>Bacteroidota</taxon>
        <taxon>Cytophagia</taxon>
        <taxon>Cytophagales</taxon>
        <taxon>Spirosomataceae</taxon>
        <taxon>Fibrella</taxon>
    </lineage>
</organism>